<protein>
    <submittedName>
        <fullName evidence="2">Uncharacterized protein</fullName>
    </submittedName>
</protein>
<gene>
    <name evidence="2" type="ORF">EVAR_26675_1</name>
</gene>
<keyword evidence="3" id="KW-1185">Reference proteome</keyword>
<evidence type="ECO:0000256" key="1">
    <source>
        <dbReference type="SAM" id="MobiDB-lite"/>
    </source>
</evidence>
<organism evidence="2 3">
    <name type="scientific">Eumeta variegata</name>
    <name type="common">Bagworm moth</name>
    <name type="synonym">Eumeta japonica</name>
    <dbReference type="NCBI Taxonomy" id="151549"/>
    <lineage>
        <taxon>Eukaryota</taxon>
        <taxon>Metazoa</taxon>
        <taxon>Ecdysozoa</taxon>
        <taxon>Arthropoda</taxon>
        <taxon>Hexapoda</taxon>
        <taxon>Insecta</taxon>
        <taxon>Pterygota</taxon>
        <taxon>Neoptera</taxon>
        <taxon>Endopterygota</taxon>
        <taxon>Lepidoptera</taxon>
        <taxon>Glossata</taxon>
        <taxon>Ditrysia</taxon>
        <taxon>Tineoidea</taxon>
        <taxon>Psychidae</taxon>
        <taxon>Oiketicinae</taxon>
        <taxon>Eumeta</taxon>
    </lineage>
</organism>
<name>A0A4C1VLS2_EUMVA</name>
<evidence type="ECO:0000313" key="2">
    <source>
        <dbReference type="EMBL" id="GBP39593.1"/>
    </source>
</evidence>
<feature type="region of interest" description="Disordered" evidence="1">
    <location>
        <begin position="75"/>
        <end position="103"/>
    </location>
</feature>
<dbReference type="Proteomes" id="UP000299102">
    <property type="component" value="Unassembled WGS sequence"/>
</dbReference>
<sequence>MEAKKKIRRTVRRRAAVRPRLLFTLQTAEIKYVYAFHELINARVLESSPLHERSARESPLWNVLLTCRRRLSGARAPLPRGDCAEPLSAHSLSNSRSERVVVN</sequence>
<reference evidence="2 3" key="1">
    <citation type="journal article" date="2019" name="Commun. Biol.">
        <title>The bagworm genome reveals a unique fibroin gene that provides high tensile strength.</title>
        <authorList>
            <person name="Kono N."/>
            <person name="Nakamura H."/>
            <person name="Ohtoshi R."/>
            <person name="Tomita M."/>
            <person name="Numata K."/>
            <person name="Arakawa K."/>
        </authorList>
    </citation>
    <scope>NUCLEOTIDE SEQUENCE [LARGE SCALE GENOMIC DNA]</scope>
</reference>
<accession>A0A4C1VLS2</accession>
<dbReference type="AlphaFoldDB" id="A0A4C1VLS2"/>
<proteinExistence type="predicted"/>
<comment type="caution">
    <text evidence="2">The sequence shown here is derived from an EMBL/GenBank/DDBJ whole genome shotgun (WGS) entry which is preliminary data.</text>
</comment>
<evidence type="ECO:0000313" key="3">
    <source>
        <dbReference type="Proteomes" id="UP000299102"/>
    </source>
</evidence>
<dbReference type="EMBL" id="BGZK01000368">
    <property type="protein sequence ID" value="GBP39593.1"/>
    <property type="molecule type" value="Genomic_DNA"/>
</dbReference>